<evidence type="ECO:0000256" key="2">
    <source>
        <dbReference type="ARBA" id="ARBA00022679"/>
    </source>
</evidence>
<dbReference type="RefSeq" id="WP_015230974.1">
    <property type="nucleotide sequence ID" value="NC_019780.1"/>
</dbReference>
<dbReference type="OrthoDB" id="9788394at2"/>
<keyword evidence="1 8" id="KW-0963">Cytoplasm</keyword>
<gene>
    <name evidence="8" type="primary">mobA</name>
    <name evidence="10" type="ORF">Dacsa_3513</name>
</gene>
<dbReference type="GO" id="GO:0046872">
    <property type="term" value="F:metal ion binding"/>
    <property type="evidence" value="ECO:0007669"/>
    <property type="project" value="UniProtKB-KW"/>
</dbReference>
<sequence length="197" mass="22279">MIKDDLSTIILAGGYSRRMGEDKALIPISGIPLLKRTCELAQTVTSQVYIVTPWRERYQEIIPNSCQIIPETYSAEETSPHGALVGLYQGLQQVQTEWVLVLACDLPKLTRTELEFWCQQLDSMGKDQVALVAKSPPIWQPLAGFYHRQCKALFAAYLATGERSFQGFLNQHCVKELTVRDRATLFNCNTPEDLEQI</sequence>
<evidence type="ECO:0000256" key="5">
    <source>
        <dbReference type="ARBA" id="ARBA00022842"/>
    </source>
</evidence>
<dbReference type="InterPro" id="IPR029044">
    <property type="entry name" value="Nucleotide-diphossugar_trans"/>
</dbReference>
<dbReference type="eggNOG" id="COG0746">
    <property type="taxonomic scope" value="Bacteria"/>
</dbReference>
<dbReference type="GO" id="GO:0005525">
    <property type="term" value="F:GTP binding"/>
    <property type="evidence" value="ECO:0007669"/>
    <property type="project" value="UniProtKB-UniRule"/>
</dbReference>
<dbReference type="PANTHER" id="PTHR19136:SF81">
    <property type="entry name" value="MOLYBDENUM COFACTOR GUANYLYLTRANSFERASE"/>
    <property type="match status" value="1"/>
</dbReference>
<dbReference type="CDD" id="cd02503">
    <property type="entry name" value="MobA"/>
    <property type="match status" value="1"/>
</dbReference>
<keyword evidence="4 8" id="KW-0547">Nucleotide-binding</keyword>
<dbReference type="HAMAP" id="MF_00316">
    <property type="entry name" value="MobA"/>
    <property type="match status" value="1"/>
</dbReference>
<dbReference type="Proteomes" id="UP000010482">
    <property type="component" value="Chromosome"/>
</dbReference>
<evidence type="ECO:0000256" key="4">
    <source>
        <dbReference type="ARBA" id="ARBA00022741"/>
    </source>
</evidence>
<proteinExistence type="inferred from homology"/>
<comment type="catalytic activity">
    <reaction evidence="8">
        <text>Mo-molybdopterin + GTP + H(+) = Mo-molybdopterin guanine dinucleotide + diphosphate</text>
        <dbReference type="Rhea" id="RHEA:34243"/>
        <dbReference type="ChEBI" id="CHEBI:15378"/>
        <dbReference type="ChEBI" id="CHEBI:33019"/>
        <dbReference type="ChEBI" id="CHEBI:37565"/>
        <dbReference type="ChEBI" id="CHEBI:71302"/>
        <dbReference type="ChEBI" id="CHEBI:71310"/>
        <dbReference type="EC" id="2.7.7.77"/>
    </reaction>
</comment>
<comment type="caution">
    <text evidence="8">Lacks conserved residue(s) required for the propagation of feature annotation.</text>
</comment>
<feature type="binding site" evidence="8">
    <location>
        <position position="23"/>
    </location>
    <ligand>
        <name>GTP</name>
        <dbReference type="ChEBI" id="CHEBI:37565"/>
    </ligand>
</feature>
<accession>K9Z099</accession>
<protein>
    <recommendedName>
        <fullName evidence="8">Probable molybdenum cofactor guanylyltransferase</fullName>
        <shortName evidence="8">MoCo guanylyltransferase</shortName>
        <ecNumber evidence="8">2.7.7.77</ecNumber>
    </recommendedName>
    <alternativeName>
        <fullName evidence="8">GTP:molybdopterin guanylyltransferase</fullName>
    </alternativeName>
    <alternativeName>
        <fullName evidence="8">Mo-MPT guanylyltransferase</fullName>
    </alternativeName>
    <alternativeName>
        <fullName evidence="8">Molybdopterin guanylyltransferase</fullName>
    </alternativeName>
    <alternativeName>
        <fullName evidence="8">Molybdopterin-guanine dinucleotide synthase</fullName>
        <shortName evidence="8">MGD synthase</shortName>
    </alternativeName>
</protein>
<name>K9Z099_DACS8</name>
<reference evidence="10" key="1">
    <citation type="submission" date="2012-04" db="EMBL/GenBank/DDBJ databases">
        <title>Finished genome of Dactylococcopsis salina PCC 8305.</title>
        <authorList>
            <consortium name="US DOE Joint Genome Institute"/>
            <person name="Gugger M."/>
            <person name="Coursin T."/>
            <person name="Rippka R."/>
            <person name="Tandeau De Marsac N."/>
            <person name="Huntemann M."/>
            <person name="Wei C.-L."/>
            <person name="Han J."/>
            <person name="Detter J.C."/>
            <person name="Han C."/>
            <person name="Tapia R."/>
            <person name="Daligault H."/>
            <person name="Chen A."/>
            <person name="Krypides N."/>
            <person name="Mavromatis K."/>
            <person name="Markowitz V."/>
            <person name="Szeto E."/>
            <person name="Ivanova N."/>
            <person name="Ovchinnikova G."/>
            <person name="Pagani I."/>
            <person name="Pati A."/>
            <person name="Goodwin L."/>
            <person name="Peters L."/>
            <person name="Pitluck S."/>
            <person name="Woyke T."/>
            <person name="Kerfeld C."/>
        </authorList>
    </citation>
    <scope>NUCLEOTIDE SEQUENCE [LARGE SCALE GENOMIC DNA]</scope>
    <source>
        <strain evidence="10">PCC 8305</strain>
    </source>
</reference>
<dbReference type="KEGG" id="dsl:Dacsa_3513"/>
<keyword evidence="2 8" id="KW-0808">Transferase</keyword>
<evidence type="ECO:0000256" key="6">
    <source>
        <dbReference type="ARBA" id="ARBA00023134"/>
    </source>
</evidence>
<dbReference type="GO" id="GO:0061603">
    <property type="term" value="F:molybdenum cofactor guanylyltransferase activity"/>
    <property type="evidence" value="ECO:0007669"/>
    <property type="project" value="UniProtKB-EC"/>
</dbReference>
<dbReference type="NCBIfam" id="NF002741">
    <property type="entry name" value="PRK02726.1"/>
    <property type="match status" value="1"/>
</dbReference>
<dbReference type="HOGENOM" id="CLU_055597_2_2_3"/>
<keyword evidence="5 8" id="KW-0460">Magnesium</keyword>
<comment type="subcellular location">
    <subcellularLocation>
        <location evidence="8">Cytoplasm</location>
    </subcellularLocation>
</comment>
<comment type="cofactor">
    <cofactor evidence="8">
        <name>Mg(2+)</name>
        <dbReference type="ChEBI" id="CHEBI:18420"/>
    </cofactor>
</comment>
<evidence type="ECO:0000256" key="1">
    <source>
        <dbReference type="ARBA" id="ARBA00022490"/>
    </source>
</evidence>
<evidence type="ECO:0000313" key="10">
    <source>
        <dbReference type="EMBL" id="AFZ52000.1"/>
    </source>
</evidence>
<keyword evidence="11" id="KW-1185">Reference proteome</keyword>
<feature type="domain" description="MobA-like NTP transferase" evidence="9">
    <location>
        <begin position="9"/>
        <end position="166"/>
    </location>
</feature>
<dbReference type="AlphaFoldDB" id="K9Z099"/>
<dbReference type="Gene3D" id="3.90.550.10">
    <property type="entry name" value="Spore Coat Polysaccharide Biosynthesis Protein SpsA, Chain A"/>
    <property type="match status" value="1"/>
</dbReference>
<comment type="similarity">
    <text evidence="8">Belongs to the MobA family.</text>
</comment>
<dbReference type="InterPro" id="IPR013482">
    <property type="entry name" value="Molybde_CF_guanTrfase"/>
</dbReference>
<dbReference type="PATRIC" id="fig|13035.3.peg.3984"/>
<dbReference type="EMBL" id="CP003944">
    <property type="protein sequence ID" value="AFZ52000.1"/>
    <property type="molecule type" value="Genomic_DNA"/>
</dbReference>
<comment type="domain">
    <text evidence="8">The N-terminal domain determines nucleotide recognition and specific binding, while the C-terminal domain determines the specific binding to the target protein.</text>
</comment>
<feature type="binding site" evidence="8">
    <location>
        <position position="105"/>
    </location>
    <ligand>
        <name>Mg(2+)</name>
        <dbReference type="ChEBI" id="CHEBI:18420"/>
    </ligand>
</feature>
<comment type="function">
    <text evidence="8">Transfers a GMP moiety from GTP to Mo-molybdopterin (Mo-MPT) cofactor (Moco or molybdenum cofactor) to form Mo-molybdopterin guanine dinucleotide (Mo-MGD) cofactor.</text>
</comment>
<evidence type="ECO:0000256" key="3">
    <source>
        <dbReference type="ARBA" id="ARBA00022723"/>
    </source>
</evidence>
<dbReference type="PANTHER" id="PTHR19136">
    <property type="entry name" value="MOLYBDENUM COFACTOR GUANYLYLTRANSFERASE"/>
    <property type="match status" value="1"/>
</dbReference>
<dbReference type="Pfam" id="PF12804">
    <property type="entry name" value="NTP_transf_3"/>
    <property type="match status" value="1"/>
</dbReference>
<organism evidence="10 11">
    <name type="scientific">Dactylococcopsis salina (strain PCC 8305)</name>
    <name type="common">Myxobactron salinum</name>
    <dbReference type="NCBI Taxonomy" id="13035"/>
    <lineage>
        <taxon>Bacteria</taxon>
        <taxon>Bacillati</taxon>
        <taxon>Cyanobacteriota</taxon>
        <taxon>Cyanophyceae</taxon>
        <taxon>Nodosilineales</taxon>
        <taxon>Cymatolegaceae</taxon>
        <taxon>Dactylococcopsis</taxon>
    </lineage>
</organism>
<dbReference type="GO" id="GO:0005737">
    <property type="term" value="C:cytoplasm"/>
    <property type="evidence" value="ECO:0007669"/>
    <property type="project" value="UniProtKB-SubCell"/>
</dbReference>
<dbReference type="GO" id="GO:0006777">
    <property type="term" value="P:Mo-molybdopterin cofactor biosynthetic process"/>
    <property type="evidence" value="ECO:0007669"/>
    <property type="project" value="UniProtKB-KW"/>
</dbReference>
<evidence type="ECO:0000313" key="11">
    <source>
        <dbReference type="Proteomes" id="UP000010482"/>
    </source>
</evidence>
<keyword evidence="6 8" id="KW-0342">GTP-binding</keyword>
<keyword evidence="7 8" id="KW-0501">Molybdenum cofactor biosynthesis</keyword>
<evidence type="ECO:0000256" key="8">
    <source>
        <dbReference type="HAMAP-Rule" id="MF_00316"/>
    </source>
</evidence>
<keyword evidence="3 8" id="KW-0479">Metal-binding</keyword>
<dbReference type="EC" id="2.7.7.77" evidence="8"/>
<feature type="binding site" evidence="8">
    <location>
        <begin position="11"/>
        <end position="13"/>
    </location>
    <ligand>
        <name>GTP</name>
        <dbReference type="ChEBI" id="CHEBI:37565"/>
    </ligand>
</feature>
<evidence type="ECO:0000259" key="9">
    <source>
        <dbReference type="Pfam" id="PF12804"/>
    </source>
</evidence>
<dbReference type="InterPro" id="IPR025877">
    <property type="entry name" value="MobA-like_NTP_Trfase"/>
</dbReference>
<evidence type="ECO:0000256" key="7">
    <source>
        <dbReference type="ARBA" id="ARBA00023150"/>
    </source>
</evidence>
<dbReference type="SUPFAM" id="SSF53448">
    <property type="entry name" value="Nucleotide-diphospho-sugar transferases"/>
    <property type="match status" value="1"/>
</dbReference>
<dbReference type="STRING" id="13035.Dacsa_3513"/>
<feature type="binding site" evidence="8">
    <location>
        <position position="105"/>
    </location>
    <ligand>
        <name>GTP</name>
        <dbReference type="ChEBI" id="CHEBI:37565"/>
    </ligand>
</feature>